<reference evidence="2" key="1">
    <citation type="submission" date="2018-06" db="EMBL/GenBank/DDBJ databases">
        <authorList>
            <consortium name="Pathogen Informatics"/>
        </authorList>
    </citation>
    <scope>NUCLEOTIDE SEQUENCE [LARGE SCALE GENOMIC DNA]</scope>
    <source>
        <strain evidence="2">NCTC10135</strain>
    </source>
</reference>
<evidence type="ECO:0000313" key="2">
    <source>
        <dbReference type="Proteomes" id="UP000259864"/>
    </source>
</evidence>
<gene>
    <name evidence="1" type="ORF">NCTC10135_00347</name>
</gene>
<organism evidence="1 2">
    <name type="scientific">Metamycoplasma alkalescens</name>
    <dbReference type="NCBI Taxonomy" id="45363"/>
    <lineage>
        <taxon>Bacteria</taxon>
        <taxon>Bacillati</taxon>
        <taxon>Mycoplasmatota</taxon>
        <taxon>Mycoplasmoidales</taxon>
        <taxon>Metamycoplasmataceae</taxon>
        <taxon>Metamycoplasma</taxon>
    </lineage>
</organism>
<protein>
    <submittedName>
        <fullName evidence="1">Uncharacterized protein</fullName>
    </submittedName>
</protein>
<name>A0A3B0P4K9_9BACT</name>
<sequence>MGQANNNNEDFIIESFDQVNNLDLEEGDK</sequence>
<dbReference type="KEGG" id="mala:NCTC10135_00347"/>
<dbReference type="AlphaFoldDB" id="A0A3B0P4K9"/>
<accession>A0A3B0P4K9</accession>
<proteinExistence type="predicted"/>
<dbReference type="EMBL" id="LS991949">
    <property type="protein sequence ID" value="SYV89845.1"/>
    <property type="molecule type" value="Genomic_DNA"/>
</dbReference>
<evidence type="ECO:0000313" key="1">
    <source>
        <dbReference type="EMBL" id="SYV89845.1"/>
    </source>
</evidence>
<dbReference type="Proteomes" id="UP000259864">
    <property type="component" value="Chromosome 1"/>
</dbReference>